<dbReference type="PANTHER" id="PTHR32123:SF13">
    <property type="entry name" value="BICAUDAL D-RELATED PROTEIN HOMOLOG"/>
    <property type="match status" value="1"/>
</dbReference>
<organism evidence="4 5">
    <name type="scientific">Drosophila hydei</name>
    <name type="common">Fruit fly</name>
    <dbReference type="NCBI Taxonomy" id="7224"/>
    <lineage>
        <taxon>Eukaryota</taxon>
        <taxon>Metazoa</taxon>
        <taxon>Ecdysozoa</taxon>
        <taxon>Arthropoda</taxon>
        <taxon>Hexapoda</taxon>
        <taxon>Insecta</taxon>
        <taxon>Pterygota</taxon>
        <taxon>Neoptera</taxon>
        <taxon>Endopterygota</taxon>
        <taxon>Diptera</taxon>
        <taxon>Brachycera</taxon>
        <taxon>Muscomorpha</taxon>
        <taxon>Ephydroidea</taxon>
        <taxon>Drosophilidae</taxon>
        <taxon>Drosophila</taxon>
    </lineage>
</organism>
<dbReference type="GeneID" id="111597451"/>
<sequence>MHRPKLANPITAAGIASSISNNNNNKSKRARQFSKPTTAGTAAVATAKDSAVDLSSPLYDNHSHSSLIDASIDLEHYISAMEARRNDNEPDVWAQLQQKESDILLAAELGKALLEKNEELVKQQEKLIEDYSGKIEKLEQEKHVLRQKLAIAEDESDQRVLELQSDLNELKDKLQTQDVAIRQAEKEKTILIDELQHQNTRLTEQIQEAHATEMKLSAQIQELKDQYHYRNSSLQEHVNSLESIKTELNLTTGKRQELERRLQHAQEEKESLTSSLEEASDRIHMLERHAREQETKLETTLQALERSQRENNVLSERLGADANSSTPGKKSLQFEMECDEDEASFSESGKPSQMWIEARSVYIQLKSLVDSLKVGHDDDSGLNSDISLDLESMDNTMSSTERNDSDHMAIEFRQGMLSAMSDELTRLLLNLDAGNFKKMLDQTRNLVLEQEDEIKRSHQLIQQLEAKVTVTDVELQNVKEERDQARGDLVDNTDRDELLAKAQKERDAANERRTKAEVELAKTRVELMQANSQLLESIQQKVELSQQLEQWQMDMQELIDEQMRSKLINNRRNAPSAETTTAAPSSAAAQLAKRVSSYKLWSLFQR</sequence>
<feature type="region of interest" description="Disordered" evidence="3">
    <location>
        <begin position="306"/>
        <end position="329"/>
    </location>
</feature>
<evidence type="ECO:0000256" key="3">
    <source>
        <dbReference type="SAM" id="MobiDB-lite"/>
    </source>
</evidence>
<feature type="coiled-coil region" evidence="2">
    <location>
        <begin position="447"/>
        <end position="561"/>
    </location>
</feature>
<evidence type="ECO:0000313" key="4">
    <source>
        <dbReference type="Proteomes" id="UP000504633"/>
    </source>
</evidence>
<feature type="compositionally biased region" description="Low complexity" evidence="3">
    <location>
        <begin position="16"/>
        <end position="25"/>
    </location>
</feature>
<keyword evidence="1 2" id="KW-0175">Coiled coil</keyword>
<dbReference type="OrthoDB" id="9451547at2759"/>
<dbReference type="AlphaFoldDB" id="A0A6J2SX52"/>
<feature type="region of interest" description="Disordered" evidence="3">
    <location>
        <begin position="16"/>
        <end position="41"/>
    </location>
</feature>
<evidence type="ECO:0000256" key="1">
    <source>
        <dbReference type="ARBA" id="ARBA00023054"/>
    </source>
</evidence>
<protein>
    <submittedName>
        <fullName evidence="5">Bicaudal D-related protein homolog isoform X1</fullName>
    </submittedName>
</protein>
<reference evidence="5" key="1">
    <citation type="submission" date="2025-08" db="UniProtKB">
        <authorList>
            <consortium name="RefSeq"/>
        </authorList>
    </citation>
    <scope>IDENTIFICATION</scope>
    <source>
        <strain evidence="5">15085-1641.00</strain>
        <tissue evidence="5">Whole body</tissue>
    </source>
</reference>
<accession>A0A6J2SX52</accession>
<feature type="compositionally biased region" description="Basic and acidic residues" evidence="3">
    <location>
        <begin position="258"/>
        <end position="271"/>
    </location>
</feature>
<feature type="region of interest" description="Disordered" evidence="3">
    <location>
        <begin position="258"/>
        <end position="278"/>
    </location>
</feature>
<dbReference type="KEGG" id="dhe:111597451"/>
<gene>
    <name evidence="5" type="primary">LOC111597451</name>
</gene>
<evidence type="ECO:0000313" key="5">
    <source>
        <dbReference type="RefSeq" id="XP_030081731.1"/>
    </source>
</evidence>
<dbReference type="PANTHER" id="PTHR32123">
    <property type="entry name" value="BICD FAMILY-LIKE CARGO ADAPTER"/>
    <property type="match status" value="1"/>
</dbReference>
<dbReference type="RefSeq" id="XP_030081731.1">
    <property type="nucleotide sequence ID" value="XM_030225871.1"/>
</dbReference>
<dbReference type="Proteomes" id="UP000504633">
    <property type="component" value="Unplaced"/>
</dbReference>
<keyword evidence="4" id="KW-1185">Reference proteome</keyword>
<dbReference type="OMA" id="PRQFGQY"/>
<dbReference type="InterPro" id="IPR051149">
    <property type="entry name" value="Spindly/BICDR_Dynein_Adapter"/>
</dbReference>
<name>A0A6J2SX52_DROHY</name>
<proteinExistence type="predicted"/>
<evidence type="ECO:0000256" key="2">
    <source>
        <dbReference type="SAM" id="Coils"/>
    </source>
</evidence>